<comment type="caution">
    <text evidence="1">Lacks conserved residue(s) required for the propagation of feature annotation.</text>
</comment>
<dbReference type="Gene3D" id="3.30.428.10">
    <property type="entry name" value="HIT-like"/>
    <property type="match status" value="1"/>
</dbReference>
<dbReference type="Proteomes" id="UP000009231">
    <property type="component" value="Chromosome"/>
</dbReference>
<proteinExistence type="predicted"/>
<dbReference type="HOGENOM" id="CLU_137753_1_0_2"/>
<dbReference type="PROSITE" id="PS51084">
    <property type="entry name" value="HIT_2"/>
    <property type="match status" value="1"/>
</dbReference>
<dbReference type="InterPro" id="IPR036265">
    <property type="entry name" value="HIT-like_sf"/>
</dbReference>
<reference evidence="3 4" key="1">
    <citation type="journal article" date="2014" name="Int. J. Syst. Evol. Microbiol.">
        <title>Methanobacterium paludis sp. nov. and a novel strain of Methanobacterium lacus isolated from northern peatlands.</title>
        <authorList>
            <person name="Cadillo-Quiroz H."/>
            <person name="Brauer S.L."/>
            <person name="Goodson N."/>
            <person name="Yavitt J.B."/>
            <person name="Zinder S.H."/>
        </authorList>
    </citation>
    <scope>NUCLEOTIDE SEQUENCE [LARGE SCALE GENOMIC DNA]</scope>
    <source>
        <strain evidence="4">DSM 25820 / JCM 18151 / SWAN1</strain>
    </source>
</reference>
<evidence type="ECO:0000259" key="2">
    <source>
        <dbReference type="PROSITE" id="PS51084"/>
    </source>
</evidence>
<dbReference type="eggNOG" id="arCOG00419">
    <property type="taxonomic scope" value="Archaea"/>
</dbReference>
<dbReference type="GO" id="GO:0003824">
    <property type="term" value="F:catalytic activity"/>
    <property type="evidence" value="ECO:0007669"/>
    <property type="project" value="InterPro"/>
</dbReference>
<feature type="domain" description="HIT" evidence="2">
    <location>
        <begin position="6"/>
        <end position="113"/>
    </location>
</feature>
<evidence type="ECO:0000313" key="3">
    <source>
        <dbReference type="EMBL" id="AEG18954.1"/>
    </source>
</evidence>
<organism evidence="3 4">
    <name type="scientific">Methanobacterium paludis (strain DSM 25820 / JCM 18151 / SWAN1)</name>
    <dbReference type="NCBI Taxonomy" id="868131"/>
    <lineage>
        <taxon>Archaea</taxon>
        <taxon>Methanobacteriati</taxon>
        <taxon>Methanobacteriota</taxon>
        <taxon>Methanomada group</taxon>
        <taxon>Methanobacteria</taxon>
        <taxon>Methanobacteriales</taxon>
        <taxon>Methanobacteriaceae</taxon>
        <taxon>Methanobacterium</taxon>
    </lineage>
</organism>
<dbReference type="SUPFAM" id="SSF54197">
    <property type="entry name" value="HIT-like"/>
    <property type="match status" value="1"/>
</dbReference>
<dbReference type="KEGG" id="mew:MSWAN_1945"/>
<gene>
    <name evidence="3" type="ordered locus">MSWAN_1945</name>
</gene>
<accession>F6D6D3</accession>
<dbReference type="EMBL" id="CP002772">
    <property type="protein sequence ID" value="AEG18954.1"/>
    <property type="molecule type" value="Genomic_DNA"/>
</dbReference>
<keyword evidence="4" id="KW-1185">Reference proteome</keyword>
<dbReference type="Pfam" id="PF01230">
    <property type="entry name" value="HIT"/>
    <property type="match status" value="1"/>
</dbReference>
<dbReference type="RefSeq" id="WP_013826453.1">
    <property type="nucleotide sequence ID" value="NC_015574.1"/>
</dbReference>
<dbReference type="OrthoDB" id="26806at2157"/>
<dbReference type="STRING" id="868131.MSWAN_1945"/>
<dbReference type="InterPro" id="IPR011146">
    <property type="entry name" value="HIT-like"/>
</dbReference>
<evidence type="ECO:0000256" key="1">
    <source>
        <dbReference type="PROSITE-ProRule" id="PRU00464"/>
    </source>
</evidence>
<name>F6D6D3_METPW</name>
<sequence>MTIKCEYCKVSGGYGDLIYQTDYWMVFLAPSQRYLGTCVVALKRHCKNLSELENNEWADFAAIVGKLEDALDKSFTPDLYNWSCFKNATFRDENPNPEVHWHFIPRYRKEVKFMDTVFEDPDFGHIPQPVEKKVSNNIMNEIMTKIKENLE</sequence>
<dbReference type="GeneID" id="10669461"/>
<dbReference type="AlphaFoldDB" id="F6D6D3"/>
<protein>
    <recommendedName>
        <fullName evidence="2">HIT domain-containing protein</fullName>
    </recommendedName>
</protein>
<evidence type="ECO:0000313" key="4">
    <source>
        <dbReference type="Proteomes" id="UP000009231"/>
    </source>
</evidence>